<name>A0A964UZ50_9ACTN</name>
<dbReference type="OrthoDB" id="118142at2"/>
<dbReference type="SUPFAM" id="SSF55785">
    <property type="entry name" value="PYP-like sensor domain (PAS domain)"/>
    <property type="match status" value="2"/>
</dbReference>
<dbReference type="InterPro" id="IPR001932">
    <property type="entry name" value="PPM-type_phosphatase-like_dom"/>
</dbReference>
<dbReference type="NCBIfam" id="TIGR00229">
    <property type="entry name" value="sensory_box"/>
    <property type="match status" value="1"/>
</dbReference>
<keyword evidence="1" id="KW-0378">Hydrolase</keyword>
<dbReference type="InterPro" id="IPR035965">
    <property type="entry name" value="PAS-like_dom_sf"/>
</dbReference>
<dbReference type="InterPro" id="IPR013655">
    <property type="entry name" value="PAS_fold_3"/>
</dbReference>
<dbReference type="Proteomes" id="UP000598297">
    <property type="component" value="Unassembled WGS sequence"/>
</dbReference>
<evidence type="ECO:0000313" key="4">
    <source>
        <dbReference type="Proteomes" id="UP000598297"/>
    </source>
</evidence>
<reference evidence="3" key="1">
    <citation type="submission" date="2020-01" db="EMBL/GenBank/DDBJ databases">
        <title>Whole-genome analyses of novel actinobacteria.</title>
        <authorList>
            <person name="Sahin N."/>
        </authorList>
    </citation>
    <scope>NUCLEOTIDE SEQUENCE</scope>
    <source>
        <strain evidence="3">YC537</strain>
    </source>
</reference>
<keyword evidence="4" id="KW-1185">Reference proteome</keyword>
<dbReference type="Pfam" id="PF08448">
    <property type="entry name" value="PAS_4"/>
    <property type="match status" value="1"/>
</dbReference>
<evidence type="ECO:0000259" key="2">
    <source>
        <dbReference type="SMART" id="SM00331"/>
    </source>
</evidence>
<dbReference type="GO" id="GO:0016791">
    <property type="term" value="F:phosphatase activity"/>
    <property type="evidence" value="ECO:0007669"/>
    <property type="project" value="TreeGrafter"/>
</dbReference>
<dbReference type="Gene3D" id="3.30.450.20">
    <property type="entry name" value="PAS domain"/>
    <property type="match status" value="2"/>
</dbReference>
<dbReference type="CDD" id="cd00130">
    <property type="entry name" value="PAS"/>
    <property type="match status" value="1"/>
</dbReference>
<accession>A0A964UZ50</accession>
<dbReference type="RefSeq" id="WP_161703403.1">
    <property type="nucleotide sequence ID" value="NZ_JAAAHS010000338.1"/>
</dbReference>
<evidence type="ECO:0000313" key="3">
    <source>
        <dbReference type="EMBL" id="NBE55562.1"/>
    </source>
</evidence>
<dbReference type="InterPro" id="IPR052016">
    <property type="entry name" value="Bact_Sigma-Reg"/>
</dbReference>
<dbReference type="PANTHER" id="PTHR43156:SF2">
    <property type="entry name" value="STAGE II SPORULATION PROTEIN E"/>
    <property type="match status" value="1"/>
</dbReference>
<dbReference type="PANTHER" id="PTHR43156">
    <property type="entry name" value="STAGE II SPORULATION PROTEIN E-RELATED"/>
    <property type="match status" value="1"/>
</dbReference>
<feature type="domain" description="PPM-type phosphatase" evidence="2">
    <location>
        <begin position="441"/>
        <end position="659"/>
    </location>
</feature>
<dbReference type="SMART" id="SM00331">
    <property type="entry name" value="PP2C_SIG"/>
    <property type="match status" value="1"/>
</dbReference>
<dbReference type="EMBL" id="JAAAHS010000338">
    <property type="protein sequence ID" value="NBE55562.1"/>
    <property type="molecule type" value="Genomic_DNA"/>
</dbReference>
<dbReference type="InterPro" id="IPR036457">
    <property type="entry name" value="PPM-type-like_dom_sf"/>
</dbReference>
<gene>
    <name evidence="3" type="ORF">GUY60_29865</name>
</gene>
<dbReference type="Pfam" id="PF07228">
    <property type="entry name" value="SpoIIE"/>
    <property type="match status" value="1"/>
</dbReference>
<dbReference type="InterPro" id="IPR013656">
    <property type="entry name" value="PAS_4"/>
</dbReference>
<sequence>MSPARALDPKLFDETMVGVALFAGPEPRLVYVNAAHIRMLGPRTVGLPARDAFPEPGAAEFLTVLDEVIATGRPRQLTDTRTPEPELPYLARYFLYSCTPVTLPDDVAGVLVVAMDNTAGTIALQRYEALVSAVSQMVWVMHSDGSMEEIVPGWQALTGEPWHGQADQGWFEHIHPRDRDRLVEAWRTAAAQTRPGVFHGTFRVRVADGSYRHMATRCAPIIRDGRAEEWIAATVDVERTWRADLGDRLVARVAEVSGGSLREAFAALTEVVVPELADACLILLLARDSWPLPENATVTVRRVASTTRQDLPAPPALRGQSITVTDTVREVLEARAARTFEVPPGGPVPPGLVPTVTEEWLTNSGANSLTLIPLVVDDLVLGYAATSTNGDTPAPAPADVERLREVLHQAQRPIRMVLELQQARRTALRLQRAHLTRLPLVAGASLAARYEPASSVTEIGGDWYDAIVHPDGTLGLDIGDVAGHDLTAAAAMGQMRSMLRGLAWNRGPDSTPATVLAMLDDAAEGLDVAPFTTVVHAHLQRRRAGTWLMTWSNAGHPPPLLIPARDRPRFLTGDRADPPLCVAPGVARTTHTHTLTEGDTVLYYTDGLIETPTAALDDGQRRLASAAQRHRDENLPDLLRHLQDLSDDRDDTAMIAFRAGPAD</sequence>
<protein>
    <submittedName>
        <fullName evidence="3">SpoIIE family protein phosphatase</fullName>
    </submittedName>
</protein>
<dbReference type="Gene3D" id="3.60.40.10">
    <property type="entry name" value="PPM-type phosphatase domain"/>
    <property type="match status" value="1"/>
</dbReference>
<proteinExistence type="predicted"/>
<organism evidence="3 4">
    <name type="scientific">Streptomyces boluensis</name>
    <dbReference type="NCBI Taxonomy" id="1775135"/>
    <lineage>
        <taxon>Bacteria</taxon>
        <taxon>Bacillati</taxon>
        <taxon>Actinomycetota</taxon>
        <taxon>Actinomycetes</taxon>
        <taxon>Kitasatosporales</taxon>
        <taxon>Streptomycetaceae</taxon>
        <taxon>Streptomyces</taxon>
    </lineage>
</organism>
<comment type="caution">
    <text evidence="3">The sequence shown here is derived from an EMBL/GenBank/DDBJ whole genome shotgun (WGS) entry which is preliminary data.</text>
</comment>
<evidence type="ECO:0000256" key="1">
    <source>
        <dbReference type="ARBA" id="ARBA00022801"/>
    </source>
</evidence>
<dbReference type="AlphaFoldDB" id="A0A964UZ50"/>
<dbReference type="InterPro" id="IPR000014">
    <property type="entry name" value="PAS"/>
</dbReference>
<dbReference type="Pfam" id="PF08447">
    <property type="entry name" value="PAS_3"/>
    <property type="match status" value="1"/>
</dbReference>